<evidence type="ECO:0000259" key="1">
    <source>
        <dbReference type="Pfam" id="PF03108"/>
    </source>
</evidence>
<dbReference type="Proteomes" id="UP001497516">
    <property type="component" value="Chromosome 2"/>
</dbReference>
<proteinExistence type="predicted"/>
<evidence type="ECO:0000313" key="3">
    <source>
        <dbReference type="Proteomes" id="UP001497516"/>
    </source>
</evidence>
<dbReference type="Pfam" id="PF03108">
    <property type="entry name" value="DBD_Tnp_Mut"/>
    <property type="match status" value="1"/>
</dbReference>
<keyword evidence="3" id="KW-1185">Reference proteome</keyword>
<organism evidence="2 3">
    <name type="scientific">Linum trigynum</name>
    <dbReference type="NCBI Taxonomy" id="586398"/>
    <lineage>
        <taxon>Eukaryota</taxon>
        <taxon>Viridiplantae</taxon>
        <taxon>Streptophyta</taxon>
        <taxon>Embryophyta</taxon>
        <taxon>Tracheophyta</taxon>
        <taxon>Spermatophyta</taxon>
        <taxon>Magnoliopsida</taxon>
        <taxon>eudicotyledons</taxon>
        <taxon>Gunneridae</taxon>
        <taxon>Pentapetalae</taxon>
        <taxon>rosids</taxon>
        <taxon>fabids</taxon>
        <taxon>Malpighiales</taxon>
        <taxon>Linaceae</taxon>
        <taxon>Linum</taxon>
    </lineage>
</organism>
<reference evidence="2 3" key="1">
    <citation type="submission" date="2024-04" db="EMBL/GenBank/DDBJ databases">
        <authorList>
            <person name="Fracassetti M."/>
        </authorList>
    </citation>
    <scope>NUCLEOTIDE SEQUENCE [LARGE SCALE GENOMIC DNA]</scope>
</reference>
<name>A0AAV2D5Y0_9ROSI</name>
<sequence length="222" mass="25892">MSSRRPLFVENNEGERRHPYIEVSRPEIERDIEFDADSEFIDEENAVSEDEFNVDDAGSGGFNHNFPIDDIVVADADSDCGDSDYLGSVHSSDDEGNSRKRFEKFNPARDMEDPHFSDGQIFRDFKTFKEAIRAYPIKNKFPLRFVHSDTQRVQVLCDKNCRWNIWVSPTKDKKAVQIKSVELQHDGCVLLSRHKWFDYKFIAKKYLQRFEVDPKWGTDAIV</sequence>
<accession>A0AAV2D5Y0</accession>
<dbReference type="EMBL" id="OZ034815">
    <property type="protein sequence ID" value="CAL1368229.1"/>
    <property type="molecule type" value="Genomic_DNA"/>
</dbReference>
<feature type="domain" description="Transposase MuDR plant" evidence="1">
    <location>
        <begin position="119"/>
        <end position="178"/>
    </location>
</feature>
<dbReference type="InterPro" id="IPR004332">
    <property type="entry name" value="Transposase_MuDR"/>
</dbReference>
<dbReference type="AlphaFoldDB" id="A0AAV2D5Y0"/>
<evidence type="ECO:0000313" key="2">
    <source>
        <dbReference type="EMBL" id="CAL1368229.1"/>
    </source>
</evidence>
<gene>
    <name evidence="2" type="ORF">LTRI10_LOCUS11474</name>
</gene>
<protein>
    <recommendedName>
        <fullName evidence="1">Transposase MuDR plant domain-containing protein</fullName>
    </recommendedName>
</protein>